<reference evidence="2 3" key="1">
    <citation type="journal article" date="2014" name="Genome Announc.">
        <title>Draft Genome Sequence of the Agar-Degrading Bacterium Catenovulum sp. Strain DS-2, Isolated from Intestines of Haliotis diversicolor.</title>
        <authorList>
            <person name="Shan D."/>
            <person name="Li X."/>
            <person name="Gu Z."/>
            <person name="Wei G."/>
            <person name="Gao Z."/>
            <person name="Shao Z."/>
        </authorList>
    </citation>
    <scope>NUCLEOTIDE SEQUENCE [LARGE SCALE GENOMIC DNA]</scope>
    <source>
        <strain evidence="2 3">DS-2</strain>
    </source>
</reference>
<keyword evidence="1" id="KW-0472">Membrane</keyword>
<comment type="caution">
    <text evidence="2">The sequence shown here is derived from an EMBL/GenBank/DDBJ whole genome shotgun (WGS) entry which is preliminary data.</text>
</comment>
<feature type="transmembrane region" description="Helical" evidence="1">
    <location>
        <begin position="211"/>
        <end position="232"/>
    </location>
</feature>
<evidence type="ECO:0000313" key="2">
    <source>
        <dbReference type="EMBL" id="EWH08779.1"/>
    </source>
</evidence>
<gene>
    <name evidence="2" type="ORF">DS2_15749</name>
</gene>
<feature type="transmembrane region" description="Helical" evidence="1">
    <location>
        <begin position="252"/>
        <end position="270"/>
    </location>
</feature>
<organism evidence="2 3">
    <name type="scientific">Catenovulum agarivorans DS-2</name>
    <dbReference type="NCBI Taxonomy" id="1328313"/>
    <lineage>
        <taxon>Bacteria</taxon>
        <taxon>Pseudomonadati</taxon>
        <taxon>Pseudomonadota</taxon>
        <taxon>Gammaproteobacteria</taxon>
        <taxon>Alteromonadales</taxon>
        <taxon>Alteromonadaceae</taxon>
        <taxon>Catenovulum</taxon>
    </lineage>
</organism>
<dbReference type="STRING" id="1328313.DS2_15749"/>
<feature type="transmembrane region" description="Helical" evidence="1">
    <location>
        <begin position="477"/>
        <end position="494"/>
    </location>
</feature>
<keyword evidence="3" id="KW-1185">Reference proteome</keyword>
<dbReference type="AlphaFoldDB" id="W7Q7L3"/>
<evidence type="ECO:0000256" key="1">
    <source>
        <dbReference type="SAM" id="Phobius"/>
    </source>
</evidence>
<accession>W7Q7L3</accession>
<dbReference type="eggNOG" id="COG3182">
    <property type="taxonomic scope" value="Bacteria"/>
</dbReference>
<keyword evidence="1" id="KW-0812">Transmembrane</keyword>
<evidence type="ECO:0008006" key="4">
    <source>
        <dbReference type="Google" id="ProtNLM"/>
    </source>
</evidence>
<dbReference type="Proteomes" id="UP000019276">
    <property type="component" value="Unassembled WGS sequence"/>
</dbReference>
<dbReference type="PATRIC" id="fig|1328313.3.peg.3215"/>
<proteinExistence type="predicted"/>
<evidence type="ECO:0000313" key="3">
    <source>
        <dbReference type="Proteomes" id="UP000019276"/>
    </source>
</evidence>
<dbReference type="OrthoDB" id="9760788at2"/>
<sequence length="509" mass="57875">MATLKRSTNHFANWAHKFFLWPALFACFVWLISGFSHPLMTWIGPQPANFRAPVVKQIDYDAQTTSNLLAQTSQQSANLVKVIASENGALLQATYEQNQPRQYFDLTTGAQVAEQDKQQAIWLAGYYSGLPAEQIEQVEFINEFSAEYPWVNRLLPVYRVSYSDDAGHIAFIYTETNTLASLTNDTRIVLQSVFRALHTWNWLEFTGPFRVLIIGYLMLALLAMSVSGLIYLINRSWRRMPAHNKLHRASAYLVVIPLFMWSFSGFYHLLTAEYSPARAGLKLSTDLPKTPVSEQAMNLVLTQIQQSRQVNSLNLIAAPSNKNEQTKSSKTTPVLRLSYQAEGAQQHKALTKEDKYKGISQEAKVVYFDGKTGQALTDFNDKQYAMWLAEQYSESATAADAQIVRFFGMGYDFRNKRLPVWRVSLNDVDKTQLFIDSQSGVLADASTASSRLESLSFSMLHKWNFLVPLTGRQVRDYFIVAFIFFSVVLTYFGLKLQLERMGIRKAKAR</sequence>
<name>W7Q7L3_9ALTE</name>
<dbReference type="EMBL" id="ARZY01000037">
    <property type="protein sequence ID" value="EWH08779.1"/>
    <property type="molecule type" value="Genomic_DNA"/>
</dbReference>
<dbReference type="RefSeq" id="WP_035015810.1">
    <property type="nucleotide sequence ID" value="NZ_ARZY01000037.1"/>
</dbReference>
<keyword evidence="1" id="KW-1133">Transmembrane helix</keyword>
<protein>
    <recommendedName>
        <fullName evidence="4">PepSY domain-containing protein</fullName>
    </recommendedName>
</protein>